<dbReference type="AlphaFoldDB" id="A0ABD3C1H8"/>
<organism evidence="1 2">
    <name type="scientific">Castilleja foliolosa</name>
    <dbReference type="NCBI Taxonomy" id="1961234"/>
    <lineage>
        <taxon>Eukaryota</taxon>
        <taxon>Viridiplantae</taxon>
        <taxon>Streptophyta</taxon>
        <taxon>Embryophyta</taxon>
        <taxon>Tracheophyta</taxon>
        <taxon>Spermatophyta</taxon>
        <taxon>Magnoliopsida</taxon>
        <taxon>eudicotyledons</taxon>
        <taxon>Gunneridae</taxon>
        <taxon>Pentapetalae</taxon>
        <taxon>asterids</taxon>
        <taxon>lamiids</taxon>
        <taxon>Lamiales</taxon>
        <taxon>Orobanchaceae</taxon>
        <taxon>Pedicularideae</taxon>
        <taxon>Castillejinae</taxon>
        <taxon>Castilleja</taxon>
    </lineage>
</organism>
<protein>
    <submittedName>
        <fullName evidence="1">Uncharacterized protein</fullName>
    </submittedName>
</protein>
<name>A0ABD3C1H8_9LAMI</name>
<gene>
    <name evidence="1" type="ORF">CASFOL_032454</name>
</gene>
<evidence type="ECO:0000313" key="2">
    <source>
        <dbReference type="Proteomes" id="UP001632038"/>
    </source>
</evidence>
<reference evidence="2" key="1">
    <citation type="journal article" date="2024" name="IScience">
        <title>Strigolactones Initiate the Formation of Haustorium-like Structures in Castilleja.</title>
        <authorList>
            <person name="Buerger M."/>
            <person name="Peterson D."/>
            <person name="Chory J."/>
        </authorList>
    </citation>
    <scope>NUCLEOTIDE SEQUENCE [LARGE SCALE GENOMIC DNA]</scope>
</reference>
<accession>A0ABD3C1H8</accession>
<dbReference type="Proteomes" id="UP001632038">
    <property type="component" value="Unassembled WGS sequence"/>
</dbReference>
<dbReference type="EMBL" id="JAVIJP010000054">
    <property type="protein sequence ID" value="KAL3623638.1"/>
    <property type="molecule type" value="Genomic_DNA"/>
</dbReference>
<comment type="caution">
    <text evidence="1">The sequence shown here is derived from an EMBL/GenBank/DDBJ whole genome shotgun (WGS) entry which is preliminary data.</text>
</comment>
<proteinExistence type="predicted"/>
<sequence>MVASKVNSSDWVSRAAFPADVFTARHDDLCIKLQGGVRQLTAASGVADLGF</sequence>
<evidence type="ECO:0000313" key="1">
    <source>
        <dbReference type="EMBL" id="KAL3623638.1"/>
    </source>
</evidence>
<keyword evidence="2" id="KW-1185">Reference proteome</keyword>